<dbReference type="PANTHER" id="PTHR43664">
    <property type="entry name" value="MONOAMINE OXIDASE-RELATED"/>
    <property type="match status" value="1"/>
</dbReference>
<dbReference type="PANTHER" id="PTHR43664:SF1">
    <property type="entry name" value="BETA-METHYLMALYL-COA DEHYDRATASE"/>
    <property type="match status" value="1"/>
</dbReference>
<name>A0A942T3V0_9BACI</name>
<dbReference type="InterPro" id="IPR029069">
    <property type="entry name" value="HotDog_dom_sf"/>
</dbReference>
<reference evidence="2" key="1">
    <citation type="submission" date="2021-05" db="EMBL/GenBank/DDBJ databases">
        <title>Novel Bacillus species.</title>
        <authorList>
            <person name="Liu G."/>
        </authorList>
    </citation>
    <scope>NUCLEOTIDE SEQUENCE</scope>
    <source>
        <strain evidence="2 4">FJAT-50051</strain>
    </source>
</reference>
<sequence>MYDKYFDHFELGEKWESRGRTITETDLVMFSALTGDYYPLHTDIEYAKNTIFKQRIAHGMLVLSFAVGLTKMDPKIVVANYGIDKLRFIQPVFIHDTIHVELEVIDLQDKGNGTGVVTVKQSVVKQTGEQCIVGISKALINKRQPV</sequence>
<evidence type="ECO:0000313" key="2">
    <source>
        <dbReference type="EMBL" id="MBS4185614.1"/>
    </source>
</evidence>
<evidence type="ECO:0000313" key="3">
    <source>
        <dbReference type="EMBL" id="MCH6264366.1"/>
    </source>
</evidence>
<dbReference type="InterPro" id="IPR052342">
    <property type="entry name" value="MCH/BMMD"/>
</dbReference>
<dbReference type="Gene3D" id="3.10.129.10">
    <property type="entry name" value="Hotdog Thioesterase"/>
    <property type="match status" value="1"/>
</dbReference>
<dbReference type="SUPFAM" id="SSF54637">
    <property type="entry name" value="Thioesterase/thiol ester dehydrase-isomerase"/>
    <property type="match status" value="1"/>
</dbReference>
<dbReference type="InterPro" id="IPR002539">
    <property type="entry name" value="MaoC-like_dom"/>
</dbReference>
<dbReference type="AlphaFoldDB" id="A0A942T3V0"/>
<evidence type="ECO:0000259" key="1">
    <source>
        <dbReference type="Pfam" id="PF01575"/>
    </source>
</evidence>
<dbReference type="Pfam" id="PF01575">
    <property type="entry name" value="MaoC_dehydratas"/>
    <property type="match status" value="1"/>
</dbReference>
<feature type="domain" description="MaoC-like" evidence="1">
    <location>
        <begin position="11"/>
        <end position="123"/>
    </location>
</feature>
<dbReference type="Proteomes" id="UP000677265">
    <property type="component" value="Unassembled WGS sequence"/>
</dbReference>
<accession>A0A942T3V0</accession>
<evidence type="ECO:0000313" key="4">
    <source>
        <dbReference type="Proteomes" id="UP000677265"/>
    </source>
</evidence>
<dbReference type="EMBL" id="JAGYPE010000006">
    <property type="protein sequence ID" value="MBS4185614.1"/>
    <property type="molecule type" value="Genomic_DNA"/>
</dbReference>
<organism evidence="2">
    <name type="scientific">Neobacillus citreus</name>
    <dbReference type="NCBI Taxonomy" id="2833578"/>
    <lineage>
        <taxon>Bacteria</taxon>
        <taxon>Bacillati</taxon>
        <taxon>Bacillota</taxon>
        <taxon>Bacilli</taxon>
        <taxon>Bacillales</taxon>
        <taxon>Bacillaceae</taxon>
        <taxon>Neobacillus</taxon>
    </lineage>
</organism>
<comment type="caution">
    <text evidence="2">The sequence shown here is derived from an EMBL/GenBank/DDBJ whole genome shotgun (WGS) entry which is preliminary data.</text>
</comment>
<gene>
    <name evidence="3" type="ORF">KHB02_002325</name>
    <name evidence="2" type="ORF">KHB02_29955</name>
</gene>
<dbReference type="RefSeq" id="WP_213145456.1">
    <property type="nucleotide sequence ID" value="NZ_JAGYPE020000002.1"/>
</dbReference>
<proteinExistence type="predicted"/>
<dbReference type="EMBL" id="JAGYPE020000002">
    <property type="protein sequence ID" value="MCH6264366.1"/>
    <property type="molecule type" value="Genomic_DNA"/>
</dbReference>
<protein>
    <submittedName>
        <fullName evidence="2">MaoC family dehydratase N-terminal domain-containing protein</fullName>
    </submittedName>
</protein>
<keyword evidence="4" id="KW-1185">Reference proteome</keyword>